<dbReference type="Pfam" id="PF01081">
    <property type="entry name" value="Aldolase"/>
    <property type="match status" value="1"/>
</dbReference>
<name>A0A412PFK3_9FIRM</name>
<accession>A0A412PFK3</accession>
<dbReference type="PANTHER" id="PTHR30246:SF1">
    <property type="entry name" value="2-DEHYDRO-3-DEOXY-6-PHOSPHOGALACTONATE ALDOLASE-RELATED"/>
    <property type="match status" value="1"/>
</dbReference>
<comment type="similarity">
    <text evidence="2">Belongs to the KHG/KDPG aldolase family.</text>
</comment>
<keyword evidence="5" id="KW-0119">Carbohydrate metabolism</keyword>
<dbReference type="EMBL" id="QRWX01000002">
    <property type="protein sequence ID" value="RGT56377.1"/>
    <property type="molecule type" value="Genomic_DNA"/>
</dbReference>
<evidence type="ECO:0000313" key="7">
    <source>
        <dbReference type="Proteomes" id="UP000284731"/>
    </source>
</evidence>
<dbReference type="NCBIfam" id="NF004325">
    <property type="entry name" value="PRK05718.1"/>
    <property type="match status" value="1"/>
</dbReference>
<keyword evidence="4" id="KW-0456">Lyase</keyword>
<comment type="caution">
    <text evidence="6">The sequence shown here is derived from an EMBL/GenBank/DDBJ whole genome shotgun (WGS) entry which is preliminary data.</text>
</comment>
<dbReference type="InterPro" id="IPR013785">
    <property type="entry name" value="Aldolase_TIM"/>
</dbReference>
<dbReference type="PANTHER" id="PTHR30246">
    <property type="entry name" value="2-KETO-3-DEOXY-6-PHOSPHOGLUCONATE ALDOLASE"/>
    <property type="match status" value="1"/>
</dbReference>
<dbReference type="CDD" id="cd00452">
    <property type="entry name" value="KDPG_aldolase"/>
    <property type="match status" value="1"/>
</dbReference>
<evidence type="ECO:0000256" key="1">
    <source>
        <dbReference type="ARBA" id="ARBA00004761"/>
    </source>
</evidence>
<organism evidence="6 7">
    <name type="scientific">Solobacterium moorei</name>
    <dbReference type="NCBI Taxonomy" id="102148"/>
    <lineage>
        <taxon>Bacteria</taxon>
        <taxon>Bacillati</taxon>
        <taxon>Bacillota</taxon>
        <taxon>Erysipelotrichia</taxon>
        <taxon>Erysipelotrichales</taxon>
        <taxon>Erysipelotrichaceae</taxon>
        <taxon>Solobacterium</taxon>
    </lineage>
</organism>
<dbReference type="AlphaFoldDB" id="A0A412PFK3"/>
<comment type="subunit">
    <text evidence="3">Homotrimer.</text>
</comment>
<dbReference type="InterPro" id="IPR000887">
    <property type="entry name" value="Aldlse_KDPG_KHG"/>
</dbReference>
<dbReference type="Proteomes" id="UP000284731">
    <property type="component" value="Unassembled WGS sequence"/>
</dbReference>
<evidence type="ECO:0000256" key="3">
    <source>
        <dbReference type="ARBA" id="ARBA00011233"/>
    </source>
</evidence>
<protein>
    <submittedName>
        <fullName evidence="6">Keto-hydroxyglutarate-aldolase/keto-deoxy-phosphogluconate aldolase</fullName>
    </submittedName>
</protein>
<comment type="pathway">
    <text evidence="1">Carbohydrate acid metabolism.</text>
</comment>
<dbReference type="NCBIfam" id="TIGR01182">
    <property type="entry name" value="eda"/>
    <property type="match status" value="1"/>
</dbReference>
<reference evidence="6 7" key="1">
    <citation type="submission" date="2018-08" db="EMBL/GenBank/DDBJ databases">
        <title>A genome reference for cultivated species of the human gut microbiota.</title>
        <authorList>
            <person name="Zou Y."/>
            <person name="Xue W."/>
            <person name="Luo G."/>
        </authorList>
    </citation>
    <scope>NUCLEOTIDE SEQUENCE [LARGE SCALE GENOMIC DNA]</scope>
    <source>
        <strain evidence="6 7">AF18-46</strain>
    </source>
</reference>
<evidence type="ECO:0000256" key="4">
    <source>
        <dbReference type="ARBA" id="ARBA00023239"/>
    </source>
</evidence>
<dbReference type="Gene3D" id="3.20.20.70">
    <property type="entry name" value="Aldolase class I"/>
    <property type="match status" value="1"/>
</dbReference>
<dbReference type="RefSeq" id="WP_118764859.1">
    <property type="nucleotide sequence ID" value="NZ_CABJCF010000002.1"/>
</dbReference>
<sequence>MDEILDRISKIGIVPVVKITNPEHTIPLTQALYKGGIDVAEITYRSKYATEAIRSISTNIPNMLVGAGTVTTVQQAVEAIEAGASFIVTPGFNPTVVSWCKEHGILILPGVSTASEIEQALTYDLKVLKFFPAESSGGAKKLKDFYGPYADIKFIPTGGINAANMHDYLNLPNVLAIGGSFMLPNDLIHAEDWNSIEVLSSHAIKSLLDYQLIHLGINANSEEHSLEIAQQFCKLFHFTYYKKPKSNFAGKGFEIMHKPSRGTNGHIGIFTRYPERALYQLAKENIYAIEETITRNKKTNKINFVYLDLEIGGFAVHLINPDVQMEV</sequence>
<proteinExistence type="inferred from homology"/>
<dbReference type="SUPFAM" id="SSF51569">
    <property type="entry name" value="Aldolase"/>
    <property type="match status" value="1"/>
</dbReference>
<dbReference type="GO" id="GO:0016829">
    <property type="term" value="F:lyase activity"/>
    <property type="evidence" value="ECO:0007669"/>
    <property type="project" value="UniProtKB-KW"/>
</dbReference>
<evidence type="ECO:0000256" key="2">
    <source>
        <dbReference type="ARBA" id="ARBA00006906"/>
    </source>
</evidence>
<evidence type="ECO:0000256" key="5">
    <source>
        <dbReference type="ARBA" id="ARBA00023277"/>
    </source>
</evidence>
<evidence type="ECO:0000313" key="6">
    <source>
        <dbReference type="EMBL" id="RGT56377.1"/>
    </source>
</evidence>
<gene>
    <name evidence="6" type="ORF">DWX20_06105</name>
</gene>